<protein>
    <recommendedName>
        <fullName evidence="3">Phage tail assembly chaperone protein, E, or 41 or 14</fullName>
    </recommendedName>
</protein>
<proteinExistence type="predicted"/>
<gene>
    <name evidence="1" type="ORF">QT969_10440</name>
</gene>
<evidence type="ECO:0000313" key="1">
    <source>
        <dbReference type="EMBL" id="MDM7488709.1"/>
    </source>
</evidence>
<dbReference type="EMBL" id="JAUBOF010000027">
    <property type="protein sequence ID" value="MDM7488709.1"/>
    <property type="molecule type" value="Genomic_DNA"/>
</dbReference>
<sequence>MAFRITPAHDPVVQIEFELPVKGRTDPLVFSVPKLHYFPLDVSAQYREWFQEQVTAKTATDRACTLKLLELLVPRHYKTLEKLTDGEIAQISKIWEQESRTNMGESSPSSDS</sequence>
<keyword evidence="2" id="KW-1185">Reference proteome</keyword>
<organism evidence="1 2">
    <name type="scientific">Rhodococcus indonesiensis</name>
    <dbReference type="NCBI Taxonomy" id="3055869"/>
    <lineage>
        <taxon>Bacteria</taxon>
        <taxon>Bacillati</taxon>
        <taxon>Actinomycetota</taxon>
        <taxon>Actinomycetes</taxon>
        <taxon>Mycobacteriales</taxon>
        <taxon>Nocardiaceae</taxon>
        <taxon>Rhodococcus</taxon>
    </lineage>
</organism>
<evidence type="ECO:0008006" key="3">
    <source>
        <dbReference type="Google" id="ProtNLM"/>
    </source>
</evidence>
<evidence type="ECO:0000313" key="2">
    <source>
        <dbReference type="Proteomes" id="UP001233164"/>
    </source>
</evidence>
<name>A0ABT7RM43_9NOCA</name>
<comment type="caution">
    <text evidence="1">The sequence shown here is derived from an EMBL/GenBank/DDBJ whole genome shotgun (WGS) entry which is preliminary data.</text>
</comment>
<dbReference type="Proteomes" id="UP001233164">
    <property type="component" value="Unassembled WGS sequence"/>
</dbReference>
<reference evidence="1 2" key="1">
    <citation type="submission" date="2023-06" db="EMBL/GenBank/DDBJ databases">
        <title>Rhodococcus indonesiensis sp. nov a new member of the Rhodococcus ruber lineage isolated from a sediment of neutral hot spring.</title>
        <authorList>
            <person name="Kusuma A.B."/>
            <person name="Fenylestari G."/>
            <person name="Ammar F."/>
            <person name="Nouioui I."/>
            <person name="Goodfellow M."/>
        </authorList>
    </citation>
    <scope>NUCLEOTIDE SEQUENCE [LARGE SCALE GENOMIC DNA]</scope>
    <source>
        <strain evidence="1 2">CSLK01-03</strain>
    </source>
</reference>
<accession>A0ABT7RM43</accession>
<dbReference type="RefSeq" id="WP_289378776.1">
    <property type="nucleotide sequence ID" value="NZ_JAUBOF010000027.1"/>
</dbReference>